<name>A0A845MHE1_9PROT</name>
<keyword evidence="3" id="KW-0732">Signal</keyword>
<reference evidence="4 5" key="1">
    <citation type="journal article" date="2014" name="Int. J. Syst. Evol. Microbiol.">
        <title>Sneathiella chungangensis sp. nov., isolated from a marine sand, and emended description of the genus Sneathiella.</title>
        <authorList>
            <person name="Siamphan C."/>
            <person name="Kim H."/>
            <person name="Lee J.S."/>
            <person name="Kim W."/>
        </authorList>
    </citation>
    <scope>NUCLEOTIDE SEQUENCE [LARGE SCALE GENOMIC DNA]</scope>
    <source>
        <strain evidence="4 5">KCTC 32476</strain>
    </source>
</reference>
<keyword evidence="5" id="KW-1185">Reference proteome</keyword>
<dbReference type="NCBIfam" id="NF037995">
    <property type="entry name" value="TRAP_S1"/>
    <property type="match status" value="1"/>
</dbReference>
<dbReference type="RefSeq" id="WP_161339135.1">
    <property type="nucleotide sequence ID" value="NZ_JBHSDG010000004.1"/>
</dbReference>
<proteinExistence type="inferred from homology"/>
<evidence type="ECO:0000313" key="5">
    <source>
        <dbReference type="Proteomes" id="UP000445696"/>
    </source>
</evidence>
<dbReference type="InterPro" id="IPR018389">
    <property type="entry name" value="DctP_fam"/>
</dbReference>
<dbReference type="PANTHER" id="PTHR33376:SF7">
    <property type="entry name" value="C4-DICARBOXYLATE-BINDING PROTEIN DCTB"/>
    <property type="match status" value="1"/>
</dbReference>
<dbReference type="GO" id="GO:0055085">
    <property type="term" value="P:transmembrane transport"/>
    <property type="evidence" value="ECO:0007669"/>
    <property type="project" value="InterPro"/>
</dbReference>
<evidence type="ECO:0000313" key="4">
    <source>
        <dbReference type="EMBL" id="MZR22667.1"/>
    </source>
</evidence>
<evidence type="ECO:0000256" key="2">
    <source>
        <dbReference type="ARBA" id="ARBA00022448"/>
    </source>
</evidence>
<dbReference type="InterPro" id="IPR038404">
    <property type="entry name" value="TRAP_DctP_sf"/>
</dbReference>
<dbReference type="Pfam" id="PF03480">
    <property type="entry name" value="DctP"/>
    <property type="match status" value="1"/>
</dbReference>
<sequence>MALISPLTTIQVVAAEEYPELSFTYAHIVPSNHTLAKFDRRWTELVTKRSGGKIKFKMFWAGSMGGPTEIPDLVSSGALDFGSTALGYLPSEFPLAGVVGNMQRTFATPSDAHEASMDIFDLPAVDEELKKHNLLILNTTTANPYNLTCTKPITNLEEMKGTRVRANGKYPPIFFNSLGMSPQTMSFAEMYEGLEKGLIDCSWMSHDLAISSKLYEVAKYAIDLNLGAVPATQLLTNRTKFEKLPKNVQTLMKEAAHGSSVEEAKYLKEVFDRTINVDMPENDMTYVHFKDVGEFKKIEPDMPKVWADDTTEAGMPEAAKEIYKILEDARSKLVN</sequence>
<comment type="similarity">
    <text evidence="1">Belongs to the bacterial solute-binding protein 7 family.</text>
</comment>
<dbReference type="OrthoDB" id="9799287at2"/>
<evidence type="ECO:0000256" key="3">
    <source>
        <dbReference type="ARBA" id="ARBA00022729"/>
    </source>
</evidence>
<keyword evidence="2" id="KW-0813">Transport</keyword>
<protein>
    <recommendedName>
        <fullName evidence="6">C4-dicarboxylate ABC transporter substrate-binding protein</fullName>
    </recommendedName>
</protein>
<evidence type="ECO:0008006" key="6">
    <source>
        <dbReference type="Google" id="ProtNLM"/>
    </source>
</evidence>
<organism evidence="4 5">
    <name type="scientific">Sneathiella chungangensis</name>
    <dbReference type="NCBI Taxonomy" id="1418234"/>
    <lineage>
        <taxon>Bacteria</taxon>
        <taxon>Pseudomonadati</taxon>
        <taxon>Pseudomonadota</taxon>
        <taxon>Alphaproteobacteria</taxon>
        <taxon>Sneathiellales</taxon>
        <taxon>Sneathiellaceae</taxon>
        <taxon>Sneathiella</taxon>
    </lineage>
</organism>
<dbReference type="Proteomes" id="UP000445696">
    <property type="component" value="Unassembled WGS sequence"/>
</dbReference>
<dbReference type="Gene3D" id="3.40.190.170">
    <property type="entry name" value="Bacterial extracellular solute-binding protein, family 7"/>
    <property type="match status" value="1"/>
</dbReference>
<comment type="caution">
    <text evidence="4">The sequence shown here is derived from an EMBL/GenBank/DDBJ whole genome shotgun (WGS) entry which is preliminary data.</text>
</comment>
<dbReference type="AlphaFoldDB" id="A0A845MHE1"/>
<accession>A0A845MHE1</accession>
<evidence type="ECO:0000256" key="1">
    <source>
        <dbReference type="ARBA" id="ARBA00009023"/>
    </source>
</evidence>
<dbReference type="PANTHER" id="PTHR33376">
    <property type="match status" value="1"/>
</dbReference>
<gene>
    <name evidence="4" type="ORF">GQF03_10010</name>
</gene>
<dbReference type="EMBL" id="WTVA01000004">
    <property type="protein sequence ID" value="MZR22667.1"/>
    <property type="molecule type" value="Genomic_DNA"/>
</dbReference>